<dbReference type="RefSeq" id="WP_097176626.1">
    <property type="nucleotide sequence ID" value="NZ_OBML01000017.1"/>
</dbReference>
<sequence length="72" mass="8364">MSVRDPGARRQELLGEVERHRYRLHRLPRLTAELQAVTTQLLRQEISEAASAATSSAEDQDARPDPLRWWDR</sequence>
<protein>
    <submittedName>
        <fullName evidence="2">Uncharacterized protein</fullName>
    </submittedName>
</protein>
<feature type="compositionally biased region" description="Basic and acidic residues" evidence="1">
    <location>
        <begin position="60"/>
        <end position="72"/>
    </location>
</feature>
<organism evidence="2 3">
    <name type="scientific">Stappia indica</name>
    <dbReference type="NCBI Taxonomy" id="538381"/>
    <lineage>
        <taxon>Bacteria</taxon>
        <taxon>Pseudomonadati</taxon>
        <taxon>Pseudomonadota</taxon>
        <taxon>Alphaproteobacteria</taxon>
        <taxon>Hyphomicrobiales</taxon>
        <taxon>Stappiaceae</taxon>
        <taxon>Stappia</taxon>
    </lineage>
</organism>
<dbReference type="EMBL" id="OBML01000017">
    <property type="protein sequence ID" value="SOC26943.1"/>
    <property type="molecule type" value="Genomic_DNA"/>
</dbReference>
<evidence type="ECO:0000313" key="3">
    <source>
        <dbReference type="Proteomes" id="UP000219331"/>
    </source>
</evidence>
<name>A0A285TWW1_9HYPH</name>
<dbReference type="Proteomes" id="UP000219331">
    <property type="component" value="Unassembled WGS sequence"/>
</dbReference>
<gene>
    <name evidence="2" type="ORF">SAMN05421512_11727</name>
</gene>
<proteinExistence type="predicted"/>
<feature type="compositionally biased region" description="Low complexity" evidence="1">
    <location>
        <begin position="47"/>
        <end position="57"/>
    </location>
</feature>
<feature type="region of interest" description="Disordered" evidence="1">
    <location>
        <begin position="47"/>
        <end position="72"/>
    </location>
</feature>
<dbReference type="AlphaFoldDB" id="A0A285TWW1"/>
<reference evidence="2 3" key="1">
    <citation type="submission" date="2017-08" db="EMBL/GenBank/DDBJ databases">
        <authorList>
            <person name="de Groot N.N."/>
        </authorList>
    </citation>
    <scope>NUCLEOTIDE SEQUENCE [LARGE SCALE GENOMIC DNA]</scope>
    <source>
        <strain evidence="2 3">USBA 352</strain>
    </source>
</reference>
<keyword evidence="3" id="KW-1185">Reference proteome</keyword>
<evidence type="ECO:0000256" key="1">
    <source>
        <dbReference type="SAM" id="MobiDB-lite"/>
    </source>
</evidence>
<accession>A0A285TWW1</accession>
<evidence type="ECO:0000313" key="2">
    <source>
        <dbReference type="EMBL" id="SOC26943.1"/>
    </source>
</evidence>